<dbReference type="GeneID" id="24436935"/>
<name>W7X699_TETTS</name>
<dbReference type="EMBL" id="GG662720">
    <property type="protein sequence ID" value="EWS74895.1"/>
    <property type="molecule type" value="Genomic_DNA"/>
</dbReference>
<dbReference type="Proteomes" id="UP000009168">
    <property type="component" value="Unassembled WGS sequence"/>
</dbReference>
<reference evidence="2" key="1">
    <citation type="journal article" date="2006" name="PLoS Biol.">
        <title>Macronuclear genome sequence of the ciliate Tetrahymena thermophila, a model eukaryote.</title>
        <authorList>
            <person name="Eisen J.A."/>
            <person name="Coyne R.S."/>
            <person name="Wu M."/>
            <person name="Wu D."/>
            <person name="Thiagarajan M."/>
            <person name="Wortman J.R."/>
            <person name="Badger J.H."/>
            <person name="Ren Q."/>
            <person name="Amedeo P."/>
            <person name="Jones K.M."/>
            <person name="Tallon L.J."/>
            <person name="Delcher A.L."/>
            <person name="Salzberg S.L."/>
            <person name="Silva J.C."/>
            <person name="Haas B.J."/>
            <person name="Majoros W.H."/>
            <person name="Farzad M."/>
            <person name="Carlton J.M."/>
            <person name="Smith R.K. Jr."/>
            <person name="Garg J."/>
            <person name="Pearlman R.E."/>
            <person name="Karrer K.M."/>
            <person name="Sun L."/>
            <person name="Manning G."/>
            <person name="Elde N.C."/>
            <person name="Turkewitz A.P."/>
            <person name="Asai D.J."/>
            <person name="Wilkes D.E."/>
            <person name="Wang Y."/>
            <person name="Cai H."/>
            <person name="Collins K."/>
            <person name="Stewart B.A."/>
            <person name="Lee S.R."/>
            <person name="Wilamowska K."/>
            <person name="Weinberg Z."/>
            <person name="Ruzzo W.L."/>
            <person name="Wloga D."/>
            <person name="Gaertig J."/>
            <person name="Frankel J."/>
            <person name="Tsao C.-C."/>
            <person name="Gorovsky M.A."/>
            <person name="Keeling P.J."/>
            <person name="Waller R.F."/>
            <person name="Patron N.J."/>
            <person name="Cherry J.M."/>
            <person name="Stover N.A."/>
            <person name="Krieger C.J."/>
            <person name="del Toro C."/>
            <person name="Ryder H.F."/>
            <person name="Williamson S.C."/>
            <person name="Barbeau R.A."/>
            <person name="Hamilton E.P."/>
            <person name="Orias E."/>
        </authorList>
    </citation>
    <scope>NUCLEOTIDE SEQUENCE [LARGE SCALE GENOMIC DNA]</scope>
    <source>
        <strain evidence="2">SB210</strain>
    </source>
</reference>
<accession>W7X699</accession>
<dbReference type="InParanoid" id="W7X699"/>
<sequence length="231" mass="27444">MSQLVNQLICFPSELIFNAKNEFQQQAIYYEKFNELYNLYVEKKLQLHSLHININIYQSDTCFLIENQQGIGLEDSLLRLKAKPKQLKKKLKTIGQFFYADGVFEQDKNIMIAALKLKRASLKEPSLKKYSHLKGFTFVHIFEKQTRKNRRFNLNELVNKYNNSSDNMNQQDQQSNQNIIQEKKEFINQEAQIDISDYISCLDDFKKQIQKNDLEMQEQQIKFEALIKLIK</sequence>
<gene>
    <name evidence="1" type="ORF">TTHERM_000037428</name>
</gene>
<evidence type="ECO:0000313" key="1">
    <source>
        <dbReference type="EMBL" id="EWS74895.1"/>
    </source>
</evidence>
<organism evidence="1 2">
    <name type="scientific">Tetrahymena thermophila (strain SB210)</name>
    <dbReference type="NCBI Taxonomy" id="312017"/>
    <lineage>
        <taxon>Eukaryota</taxon>
        <taxon>Sar</taxon>
        <taxon>Alveolata</taxon>
        <taxon>Ciliophora</taxon>
        <taxon>Intramacronucleata</taxon>
        <taxon>Oligohymenophorea</taxon>
        <taxon>Hymenostomatida</taxon>
        <taxon>Tetrahymenina</taxon>
        <taxon>Tetrahymenidae</taxon>
        <taxon>Tetrahymena</taxon>
    </lineage>
</organism>
<dbReference type="KEGG" id="tet:TTHERM_000037428"/>
<dbReference type="RefSeq" id="XP_012652608.1">
    <property type="nucleotide sequence ID" value="XM_012797154.1"/>
</dbReference>
<proteinExistence type="predicted"/>
<evidence type="ECO:0000313" key="2">
    <source>
        <dbReference type="Proteomes" id="UP000009168"/>
    </source>
</evidence>
<dbReference type="AlphaFoldDB" id="W7X699"/>
<keyword evidence="2" id="KW-1185">Reference proteome</keyword>
<protein>
    <submittedName>
        <fullName evidence="1">Uncharacterized protein</fullName>
    </submittedName>
</protein>